<name>A0A0C3BMA3_HEBCY</name>
<dbReference type="Gene3D" id="2.80.10.50">
    <property type="match status" value="2"/>
</dbReference>
<evidence type="ECO:0000256" key="1">
    <source>
        <dbReference type="SAM" id="SignalP"/>
    </source>
</evidence>
<dbReference type="CDD" id="cd00161">
    <property type="entry name" value="beta-trefoil_Ricin-like"/>
    <property type="match status" value="1"/>
</dbReference>
<dbReference type="InterPro" id="IPR000772">
    <property type="entry name" value="Ricin_B_lectin"/>
</dbReference>
<gene>
    <name evidence="3" type="ORF">M413DRAFT_251043</name>
</gene>
<organism evidence="3 4">
    <name type="scientific">Hebeloma cylindrosporum</name>
    <dbReference type="NCBI Taxonomy" id="76867"/>
    <lineage>
        <taxon>Eukaryota</taxon>
        <taxon>Fungi</taxon>
        <taxon>Dikarya</taxon>
        <taxon>Basidiomycota</taxon>
        <taxon>Agaricomycotina</taxon>
        <taxon>Agaricomycetes</taxon>
        <taxon>Agaricomycetidae</taxon>
        <taxon>Agaricales</taxon>
        <taxon>Agaricineae</taxon>
        <taxon>Hymenogastraceae</taxon>
        <taxon>Hebeloma</taxon>
    </lineage>
</organism>
<dbReference type="PROSITE" id="PS50231">
    <property type="entry name" value="RICIN_B_LECTIN"/>
    <property type="match status" value="1"/>
</dbReference>
<sequence length="417" mass="44767">MRSSVIQTLTAFAFLAISVKAQTPAFIGELLLEPGLNSAKCLTAASNADAAFVTIQPCTGSASQKWTFSGGVVKVFGNKCLDVPEGKLVDGTKLQIWTCSTNNANQKWSYSRWDNRLTWLNKGKCLDLTGGNQADGNRIQIWGCNNGNPNQVWNTGYMVNNLPATSQDGQYGTNNCGTGNSQTSKCQTAWINSASDFCLWAPPYYGTIGDTERVNVAYCTKSGRGARTIPNGALKGVHFVKTPEYVQVTGVGDFTKINIPKGDSGGELDNRGADGKGNPIGGLVYGNSFGAGLQYHEWTSFISDNEFCFRACVGARATSLCNHIYDLMGCYWNIPANYNANQFEDCTGNAALPMGVYGTSTWYQGVKPTPGPHPAPSSSNCKPLQTVSVSPALRRRDNMVKRHALPAFPGATPAPVM</sequence>
<dbReference type="STRING" id="686832.A0A0C3BMA3"/>
<evidence type="ECO:0000313" key="4">
    <source>
        <dbReference type="Proteomes" id="UP000053424"/>
    </source>
</evidence>
<proteinExistence type="predicted"/>
<keyword evidence="4" id="KW-1185">Reference proteome</keyword>
<dbReference type="InterPro" id="IPR035992">
    <property type="entry name" value="Ricin_B-like_lectins"/>
</dbReference>
<dbReference type="HOGENOM" id="CLU_670875_0_0_1"/>
<accession>A0A0C3BMA3</accession>
<feature type="chain" id="PRO_5002161734" evidence="1">
    <location>
        <begin position="22"/>
        <end position="417"/>
    </location>
</feature>
<evidence type="ECO:0000259" key="2">
    <source>
        <dbReference type="SMART" id="SM00458"/>
    </source>
</evidence>
<protein>
    <submittedName>
        <fullName evidence="3">Carbohydrate-binding module family 13 protein</fullName>
    </submittedName>
</protein>
<evidence type="ECO:0000313" key="3">
    <source>
        <dbReference type="EMBL" id="KIM37840.1"/>
    </source>
</evidence>
<dbReference type="AlphaFoldDB" id="A0A0C3BMA3"/>
<dbReference type="SMART" id="SM00458">
    <property type="entry name" value="RICIN"/>
    <property type="match status" value="1"/>
</dbReference>
<feature type="signal peptide" evidence="1">
    <location>
        <begin position="1"/>
        <end position="21"/>
    </location>
</feature>
<keyword evidence="1" id="KW-0732">Signal</keyword>
<reference evidence="3 4" key="1">
    <citation type="submission" date="2014-04" db="EMBL/GenBank/DDBJ databases">
        <authorList>
            <consortium name="DOE Joint Genome Institute"/>
            <person name="Kuo A."/>
            <person name="Gay G."/>
            <person name="Dore J."/>
            <person name="Kohler A."/>
            <person name="Nagy L.G."/>
            <person name="Floudas D."/>
            <person name="Copeland A."/>
            <person name="Barry K.W."/>
            <person name="Cichocki N."/>
            <person name="Veneault-Fourrey C."/>
            <person name="LaButti K."/>
            <person name="Lindquist E.A."/>
            <person name="Lipzen A."/>
            <person name="Lundell T."/>
            <person name="Morin E."/>
            <person name="Murat C."/>
            <person name="Sun H."/>
            <person name="Tunlid A."/>
            <person name="Henrissat B."/>
            <person name="Grigoriev I.V."/>
            <person name="Hibbett D.S."/>
            <person name="Martin F."/>
            <person name="Nordberg H.P."/>
            <person name="Cantor M.N."/>
            <person name="Hua S.X."/>
        </authorList>
    </citation>
    <scope>NUCLEOTIDE SEQUENCE [LARGE SCALE GENOMIC DNA]</scope>
    <source>
        <strain evidence="4">h7</strain>
    </source>
</reference>
<dbReference type="OrthoDB" id="2564904at2759"/>
<dbReference type="SUPFAM" id="SSF50370">
    <property type="entry name" value="Ricin B-like lectins"/>
    <property type="match status" value="1"/>
</dbReference>
<dbReference type="EMBL" id="KN831794">
    <property type="protein sequence ID" value="KIM37840.1"/>
    <property type="molecule type" value="Genomic_DNA"/>
</dbReference>
<reference evidence="4" key="2">
    <citation type="submission" date="2015-01" db="EMBL/GenBank/DDBJ databases">
        <title>Evolutionary Origins and Diversification of the Mycorrhizal Mutualists.</title>
        <authorList>
            <consortium name="DOE Joint Genome Institute"/>
            <consortium name="Mycorrhizal Genomics Consortium"/>
            <person name="Kohler A."/>
            <person name="Kuo A."/>
            <person name="Nagy L.G."/>
            <person name="Floudas D."/>
            <person name="Copeland A."/>
            <person name="Barry K.W."/>
            <person name="Cichocki N."/>
            <person name="Veneault-Fourrey C."/>
            <person name="LaButti K."/>
            <person name="Lindquist E.A."/>
            <person name="Lipzen A."/>
            <person name="Lundell T."/>
            <person name="Morin E."/>
            <person name="Murat C."/>
            <person name="Riley R."/>
            <person name="Ohm R."/>
            <person name="Sun H."/>
            <person name="Tunlid A."/>
            <person name="Henrissat B."/>
            <person name="Grigoriev I.V."/>
            <person name="Hibbett D.S."/>
            <person name="Martin F."/>
        </authorList>
    </citation>
    <scope>NUCLEOTIDE SEQUENCE [LARGE SCALE GENOMIC DNA]</scope>
    <source>
        <strain evidence="4">h7</strain>
    </source>
</reference>
<dbReference type="Proteomes" id="UP000053424">
    <property type="component" value="Unassembled WGS sequence"/>
</dbReference>
<feature type="domain" description="Ricin B lectin" evidence="2">
    <location>
        <begin position="28"/>
        <end position="156"/>
    </location>
</feature>
<dbReference type="Pfam" id="PF00652">
    <property type="entry name" value="Ricin_B_lectin"/>
    <property type="match status" value="1"/>
</dbReference>